<dbReference type="PROSITE" id="PS00137">
    <property type="entry name" value="SUBTILASE_HIS"/>
    <property type="match status" value="1"/>
</dbReference>
<keyword evidence="2 5" id="KW-0645">Protease</keyword>
<dbReference type="RefSeq" id="WP_277357904.1">
    <property type="nucleotide sequence ID" value="NZ_JAROKN010000009.1"/>
</dbReference>
<dbReference type="Gene3D" id="3.40.50.200">
    <property type="entry name" value="Peptidase S8/S53 domain"/>
    <property type="match status" value="1"/>
</dbReference>
<evidence type="ECO:0000259" key="9">
    <source>
        <dbReference type="Pfam" id="PF00082"/>
    </source>
</evidence>
<dbReference type="EMBL" id="JAROKN010000009">
    <property type="protein sequence ID" value="MDF9277350.1"/>
    <property type="molecule type" value="Genomic_DNA"/>
</dbReference>
<dbReference type="PROSITE" id="PS51892">
    <property type="entry name" value="SUBTILASE"/>
    <property type="match status" value="1"/>
</dbReference>
<feature type="active site" description="Charge relay system" evidence="5">
    <location>
        <position position="193"/>
    </location>
</feature>
<proteinExistence type="inferred from homology"/>
<evidence type="ECO:0000256" key="7">
    <source>
        <dbReference type="SAM" id="MobiDB-lite"/>
    </source>
</evidence>
<evidence type="ECO:0000256" key="6">
    <source>
        <dbReference type="RuleBase" id="RU003355"/>
    </source>
</evidence>
<evidence type="ECO:0000256" key="8">
    <source>
        <dbReference type="SAM" id="SignalP"/>
    </source>
</evidence>
<evidence type="ECO:0000256" key="2">
    <source>
        <dbReference type="ARBA" id="ARBA00022670"/>
    </source>
</evidence>
<name>A0ABT6CUW4_9MICC</name>
<dbReference type="CDD" id="cd07496">
    <property type="entry name" value="Peptidases_S8_13"/>
    <property type="match status" value="1"/>
</dbReference>
<evidence type="ECO:0000256" key="5">
    <source>
        <dbReference type="PROSITE-ProRule" id="PRU01240"/>
    </source>
</evidence>
<dbReference type="InterPro" id="IPR000209">
    <property type="entry name" value="Peptidase_S8/S53_dom"/>
</dbReference>
<feature type="region of interest" description="Disordered" evidence="7">
    <location>
        <begin position="223"/>
        <end position="249"/>
    </location>
</feature>
<dbReference type="PROSITE" id="PS00136">
    <property type="entry name" value="SUBTILASE_ASP"/>
    <property type="match status" value="1"/>
</dbReference>
<dbReference type="InterPro" id="IPR028994">
    <property type="entry name" value="Integrin_alpha_N"/>
</dbReference>
<evidence type="ECO:0000256" key="4">
    <source>
        <dbReference type="ARBA" id="ARBA00022825"/>
    </source>
</evidence>
<dbReference type="Proteomes" id="UP001220456">
    <property type="component" value="Unassembled WGS sequence"/>
</dbReference>
<feature type="signal peptide" evidence="8">
    <location>
        <begin position="1"/>
        <end position="43"/>
    </location>
</feature>
<dbReference type="InterPro" id="IPR015500">
    <property type="entry name" value="Peptidase_S8_subtilisin-rel"/>
</dbReference>
<dbReference type="InterPro" id="IPR036852">
    <property type="entry name" value="Peptidase_S8/S53_dom_sf"/>
</dbReference>
<dbReference type="InterPro" id="IPR023828">
    <property type="entry name" value="Peptidase_S8_Ser-AS"/>
</dbReference>
<dbReference type="InterPro" id="IPR050131">
    <property type="entry name" value="Peptidase_S8_subtilisin-like"/>
</dbReference>
<comment type="caution">
    <text evidence="10">The sequence shown here is derived from an EMBL/GenBank/DDBJ whole genome shotgun (WGS) entry which is preliminary data.</text>
</comment>
<dbReference type="Pfam" id="PF00082">
    <property type="entry name" value="Peptidase_S8"/>
    <property type="match status" value="1"/>
</dbReference>
<keyword evidence="3 5" id="KW-0378">Hydrolase</keyword>
<dbReference type="SUPFAM" id="SSF52743">
    <property type="entry name" value="Subtilisin-like"/>
    <property type="match status" value="1"/>
</dbReference>
<evidence type="ECO:0000256" key="1">
    <source>
        <dbReference type="ARBA" id="ARBA00011073"/>
    </source>
</evidence>
<dbReference type="InterPro" id="IPR023827">
    <property type="entry name" value="Peptidase_S8_Asp-AS"/>
</dbReference>
<comment type="similarity">
    <text evidence="1 5 6">Belongs to the peptidase S8 family.</text>
</comment>
<gene>
    <name evidence="10" type="ORF">P4U43_06025</name>
</gene>
<dbReference type="PANTHER" id="PTHR43806:SF11">
    <property type="entry name" value="CEREVISIN-RELATED"/>
    <property type="match status" value="1"/>
</dbReference>
<reference evidence="10 11" key="1">
    <citation type="journal article" date="2023" name="Int. J. Syst. Evol. Microbiol.">
        <title>Arthrobacter vasquezii sp. nov., isolated from a soil sample from Union Glacier, Antarctica.</title>
        <authorList>
            <person name="Valenzuela-Ibaceta F."/>
            <person name="Carrasco V."/>
            <person name="Lagos-Moraga S."/>
            <person name="Dietz-Vargas C."/>
            <person name="Navarro C.A."/>
            <person name="Perez-Donoso J.M."/>
        </authorList>
    </citation>
    <scope>NUCLEOTIDE SEQUENCE [LARGE SCALE GENOMIC DNA]</scope>
    <source>
        <strain evidence="10 11">EH-1B-1</strain>
    </source>
</reference>
<keyword evidence="11" id="KW-1185">Reference proteome</keyword>
<feature type="active site" description="Charge relay system" evidence="5">
    <location>
        <position position="438"/>
    </location>
</feature>
<evidence type="ECO:0000313" key="11">
    <source>
        <dbReference type="Proteomes" id="UP001220456"/>
    </source>
</evidence>
<feature type="active site" description="Charge relay system" evidence="5">
    <location>
        <position position="251"/>
    </location>
</feature>
<feature type="chain" id="PRO_5045722420" evidence="8">
    <location>
        <begin position="44"/>
        <end position="743"/>
    </location>
</feature>
<dbReference type="PRINTS" id="PR00723">
    <property type="entry name" value="SUBTILISIN"/>
</dbReference>
<sequence>MPSRFTTAWIHMPFLRSGSRTLLPAAMTTAIACSLLVAPPAGASPIPAKVLPDEVVAAPATAGSGAAESTGRFIITFEDGPAAVQGAKGNAFGRLAKDLGLSVRELRETADGAVVVKADGEVSTVAADGVVAALNELPGIVHAQEDVLMRPLAGVNDPGFRDQWNLFAEPAGLRVPAAWDRSTGAGQTIAILDTGITGHSDLDGNVLPGYDFVADPVIAVDGNGRDADPSDPGDACLDPEPGAQSTESSWHGTHVAGIAAALGNNGKGMAGVAYRAKLLPLRVMGACGGLLSDTADAIRWAAGGTVAWTENGIFHTLPANHNPARVINMSLGAEEVCSPYLQHAIDFAVQQGSVIIAAAGNETQPAANVMPANCNNVITVGATSRAGNHASYSNFGPEVDVSAPGGDGSTGAENILSTMNSGRTAPVAEAYGYMQGTSMAAPHVAGVAALMLSVNPALSPEDIERILADSTRPLTRPCANGCGTGTVDANAAVWWAAGFPPSIRGTADVVAADAAGTLWNYPSNGKGGFAQRARIGSGWSALKNGFVTDWNQDGVLDLVAQWKDGRLTHYAGITSGGFQPAQTIGNGWGSYFVTVGKWRSGDRYPGIVAYDSQGALWHYPNPSGSVLSPRTRIGTGWNGLYLTMTDFDGDSRMDILAKKADGKLIQYRSNGTGQFLPESRRTIGTGWQSADSMGSLAGFGQSGRQGLLTRFTDGRLAYYPFAAGRWAARSIVGSGWSDYNLFR</sequence>
<dbReference type="SUPFAM" id="SSF69318">
    <property type="entry name" value="Integrin alpha N-terminal domain"/>
    <property type="match status" value="1"/>
</dbReference>
<dbReference type="PROSITE" id="PS51257">
    <property type="entry name" value="PROKAR_LIPOPROTEIN"/>
    <property type="match status" value="1"/>
</dbReference>
<dbReference type="InterPro" id="IPR034176">
    <property type="entry name" value="Peptidases_S8_13"/>
</dbReference>
<protein>
    <submittedName>
        <fullName evidence="10">S8 family serine peptidase</fullName>
    </submittedName>
</protein>
<feature type="domain" description="Peptidase S8/S53" evidence="9">
    <location>
        <begin position="184"/>
        <end position="473"/>
    </location>
</feature>
<evidence type="ECO:0000313" key="10">
    <source>
        <dbReference type="EMBL" id="MDF9277350.1"/>
    </source>
</evidence>
<keyword evidence="4 5" id="KW-0720">Serine protease</keyword>
<organism evidence="10 11">
    <name type="scientific">Arthrobacter vasquezii</name>
    <dbReference type="NCBI Taxonomy" id="2977629"/>
    <lineage>
        <taxon>Bacteria</taxon>
        <taxon>Bacillati</taxon>
        <taxon>Actinomycetota</taxon>
        <taxon>Actinomycetes</taxon>
        <taxon>Micrococcales</taxon>
        <taxon>Micrococcaceae</taxon>
        <taxon>Arthrobacter</taxon>
    </lineage>
</organism>
<accession>A0ABT6CUW4</accession>
<dbReference type="PANTHER" id="PTHR43806">
    <property type="entry name" value="PEPTIDASE S8"/>
    <property type="match status" value="1"/>
</dbReference>
<dbReference type="InterPro" id="IPR022398">
    <property type="entry name" value="Peptidase_S8_His-AS"/>
</dbReference>
<keyword evidence="8" id="KW-0732">Signal</keyword>
<dbReference type="PROSITE" id="PS00138">
    <property type="entry name" value="SUBTILASE_SER"/>
    <property type="match status" value="1"/>
</dbReference>
<evidence type="ECO:0000256" key="3">
    <source>
        <dbReference type="ARBA" id="ARBA00022801"/>
    </source>
</evidence>